<evidence type="ECO:0000256" key="6">
    <source>
        <dbReference type="SAM" id="MobiDB-lite"/>
    </source>
</evidence>
<feature type="compositionally biased region" description="Pro residues" evidence="6">
    <location>
        <begin position="197"/>
        <end position="207"/>
    </location>
</feature>
<dbReference type="SUPFAM" id="SSF53335">
    <property type="entry name" value="S-adenosyl-L-methionine-dependent methyltransferases"/>
    <property type="match status" value="1"/>
</dbReference>
<proteinExistence type="inferred from homology"/>
<dbReference type="GO" id="GO:0044027">
    <property type="term" value="P:negative regulation of gene expression via chromosomal CpG island methylation"/>
    <property type="evidence" value="ECO:0007669"/>
    <property type="project" value="TreeGrafter"/>
</dbReference>
<evidence type="ECO:0000256" key="5">
    <source>
        <dbReference type="RuleBase" id="RU000416"/>
    </source>
</evidence>
<keyword evidence="2 7" id="KW-0489">Methyltransferase</keyword>
<comment type="caution">
    <text evidence="7">The sequence shown here is derived from an EMBL/GenBank/DDBJ whole genome shotgun (WGS) entry which is preliminary data.</text>
</comment>
<accession>A0A7C2BLR9</accession>
<reference evidence="7" key="1">
    <citation type="journal article" date="2020" name="mSystems">
        <title>Genome- and Community-Level Interaction Insights into Carbon Utilization and Element Cycling Functions of Hydrothermarchaeota in Hydrothermal Sediment.</title>
        <authorList>
            <person name="Zhou Z."/>
            <person name="Liu Y."/>
            <person name="Xu W."/>
            <person name="Pan J."/>
            <person name="Luo Z.H."/>
            <person name="Li M."/>
        </authorList>
    </citation>
    <scope>NUCLEOTIDE SEQUENCE [LARGE SCALE GENOMIC DNA]</scope>
    <source>
        <strain evidence="7">SpSt-23</strain>
    </source>
</reference>
<dbReference type="GO" id="GO:0032259">
    <property type="term" value="P:methylation"/>
    <property type="evidence" value="ECO:0007669"/>
    <property type="project" value="UniProtKB-KW"/>
</dbReference>
<dbReference type="AlphaFoldDB" id="A0A7C2BLR9"/>
<dbReference type="InterPro" id="IPR050390">
    <property type="entry name" value="C5-Methyltransferase"/>
</dbReference>
<dbReference type="PANTHER" id="PTHR10629:SF52">
    <property type="entry name" value="DNA (CYTOSINE-5)-METHYLTRANSFERASE 1"/>
    <property type="match status" value="1"/>
</dbReference>
<evidence type="ECO:0000256" key="3">
    <source>
        <dbReference type="ARBA" id="ARBA00022679"/>
    </source>
</evidence>
<dbReference type="PRINTS" id="PR00105">
    <property type="entry name" value="C5METTRFRASE"/>
</dbReference>
<dbReference type="EC" id="2.1.1.37" evidence="1"/>
<dbReference type="InterPro" id="IPR029063">
    <property type="entry name" value="SAM-dependent_MTases_sf"/>
</dbReference>
<dbReference type="InterPro" id="IPR001525">
    <property type="entry name" value="C5_MeTfrase"/>
</dbReference>
<dbReference type="EMBL" id="DSJT01000045">
    <property type="protein sequence ID" value="HEF88049.1"/>
    <property type="molecule type" value="Genomic_DNA"/>
</dbReference>
<dbReference type="PANTHER" id="PTHR10629">
    <property type="entry name" value="CYTOSINE-SPECIFIC METHYLTRANSFERASE"/>
    <property type="match status" value="1"/>
</dbReference>
<name>A0A7C2BLR9_9CREN</name>
<evidence type="ECO:0000256" key="1">
    <source>
        <dbReference type="ARBA" id="ARBA00011975"/>
    </source>
</evidence>
<evidence type="ECO:0000313" key="7">
    <source>
        <dbReference type="EMBL" id="HEF88049.1"/>
    </source>
</evidence>
<keyword evidence="4" id="KW-0949">S-adenosyl-L-methionine</keyword>
<comment type="similarity">
    <text evidence="5">Belongs to the class I-like SAM-binding methyltransferase superfamily. C5-methyltransferase family.</text>
</comment>
<dbReference type="Gene3D" id="3.40.50.150">
    <property type="entry name" value="Vaccinia Virus protein VP39"/>
    <property type="match status" value="1"/>
</dbReference>
<keyword evidence="3 7" id="KW-0808">Transferase</keyword>
<dbReference type="Gene3D" id="3.90.120.10">
    <property type="entry name" value="DNA Methylase, subunit A, domain 2"/>
    <property type="match status" value="1"/>
</dbReference>
<dbReference type="GO" id="GO:0003886">
    <property type="term" value="F:DNA (cytosine-5-)-methyltransferase activity"/>
    <property type="evidence" value="ECO:0007669"/>
    <property type="project" value="UniProtKB-EC"/>
</dbReference>
<dbReference type="GO" id="GO:0003677">
    <property type="term" value="F:DNA binding"/>
    <property type="evidence" value="ECO:0007669"/>
    <property type="project" value="TreeGrafter"/>
</dbReference>
<feature type="region of interest" description="Disordered" evidence="6">
    <location>
        <begin position="197"/>
        <end position="216"/>
    </location>
</feature>
<gene>
    <name evidence="7" type="ORF">ENP55_07295</name>
</gene>
<organism evidence="7">
    <name type="scientific">Thermosphaera aggregans</name>
    <dbReference type="NCBI Taxonomy" id="54254"/>
    <lineage>
        <taxon>Archaea</taxon>
        <taxon>Thermoproteota</taxon>
        <taxon>Thermoprotei</taxon>
        <taxon>Desulfurococcales</taxon>
        <taxon>Desulfurococcaceae</taxon>
        <taxon>Thermosphaera</taxon>
    </lineage>
</organism>
<evidence type="ECO:0000256" key="2">
    <source>
        <dbReference type="ARBA" id="ARBA00022603"/>
    </source>
</evidence>
<sequence>MKEYTVVDLFCGAGGFSLGFHLTRRFKTILAVDNYNPAGLTYKLNFPTVKVLLEDVKEVSDSLLRKTLGKTRIDVLIGSPPCEPFTGANPRRERNPLDRLYKDPAGQLTLHYIRILGIIRPRVFVMENVPAITEDGLKDALLGEFERVGYEKVYFNILEAEKHGTPSHRRRVFISNLRIHPEPSPGVITVEEALSNLPPPGGFPPNHEPPKEPSQRKIKRMSRLDWGEAMIHYQGAEKELPNLIRLHPRRIAPTVLGSSRFIHPYENRFLTVREQARLMGFPDSFVFTGGRDDQYNMIGEAVPPPLAKAIGLYVASKLDEEGG</sequence>
<evidence type="ECO:0000256" key="4">
    <source>
        <dbReference type="ARBA" id="ARBA00022691"/>
    </source>
</evidence>
<dbReference type="PROSITE" id="PS51679">
    <property type="entry name" value="SAM_MT_C5"/>
    <property type="match status" value="1"/>
</dbReference>
<dbReference type="NCBIfam" id="TIGR00675">
    <property type="entry name" value="dcm"/>
    <property type="match status" value="1"/>
</dbReference>
<dbReference type="Pfam" id="PF00145">
    <property type="entry name" value="DNA_methylase"/>
    <property type="match status" value="2"/>
</dbReference>
<protein>
    <recommendedName>
        <fullName evidence="1">DNA (cytosine-5-)-methyltransferase</fullName>
        <ecNumber evidence="1">2.1.1.37</ecNumber>
    </recommendedName>
</protein>